<dbReference type="Proteomes" id="UP001430953">
    <property type="component" value="Unassembled WGS sequence"/>
</dbReference>
<feature type="compositionally biased region" description="Basic and acidic residues" evidence="1">
    <location>
        <begin position="102"/>
        <end position="111"/>
    </location>
</feature>
<feature type="compositionally biased region" description="Basic and acidic residues" evidence="1">
    <location>
        <begin position="63"/>
        <end position="90"/>
    </location>
</feature>
<sequence>MGESHGGGWVGLTRQCPGKKTETLRRRPALVSFQRCPSRLKTSPPSPSPFTRVTQFSPAVEFRMSEAREKERARESQRGKEARLRVEWKKKPGLVCKKGHGERRLKNSERPRARKGGGESESESE</sequence>
<feature type="compositionally biased region" description="Gly residues" evidence="1">
    <location>
        <begin position="1"/>
        <end position="10"/>
    </location>
</feature>
<accession>A0AAW2GXB3</accession>
<proteinExistence type="predicted"/>
<protein>
    <submittedName>
        <fullName evidence="2">Uncharacterized protein</fullName>
    </submittedName>
</protein>
<organism evidence="2 3">
    <name type="scientific">Cardiocondyla obscurior</name>
    <dbReference type="NCBI Taxonomy" id="286306"/>
    <lineage>
        <taxon>Eukaryota</taxon>
        <taxon>Metazoa</taxon>
        <taxon>Ecdysozoa</taxon>
        <taxon>Arthropoda</taxon>
        <taxon>Hexapoda</taxon>
        <taxon>Insecta</taxon>
        <taxon>Pterygota</taxon>
        <taxon>Neoptera</taxon>
        <taxon>Endopterygota</taxon>
        <taxon>Hymenoptera</taxon>
        <taxon>Apocrita</taxon>
        <taxon>Aculeata</taxon>
        <taxon>Formicoidea</taxon>
        <taxon>Formicidae</taxon>
        <taxon>Myrmicinae</taxon>
        <taxon>Cardiocondyla</taxon>
    </lineage>
</organism>
<evidence type="ECO:0000313" key="2">
    <source>
        <dbReference type="EMBL" id="KAL0131787.1"/>
    </source>
</evidence>
<evidence type="ECO:0000313" key="3">
    <source>
        <dbReference type="Proteomes" id="UP001430953"/>
    </source>
</evidence>
<dbReference type="AlphaFoldDB" id="A0AAW2GXB3"/>
<name>A0AAW2GXB3_9HYME</name>
<evidence type="ECO:0000256" key="1">
    <source>
        <dbReference type="SAM" id="MobiDB-lite"/>
    </source>
</evidence>
<dbReference type="EMBL" id="JADYXP020000002">
    <property type="protein sequence ID" value="KAL0131787.1"/>
    <property type="molecule type" value="Genomic_DNA"/>
</dbReference>
<comment type="caution">
    <text evidence="2">The sequence shown here is derived from an EMBL/GenBank/DDBJ whole genome shotgun (WGS) entry which is preliminary data.</text>
</comment>
<feature type="region of interest" description="Disordered" evidence="1">
    <location>
        <begin position="1"/>
        <end position="125"/>
    </location>
</feature>
<reference evidence="2 3" key="1">
    <citation type="submission" date="2023-03" db="EMBL/GenBank/DDBJ databases">
        <title>High recombination rates correlate with genetic variation in Cardiocondyla obscurior ants.</title>
        <authorList>
            <person name="Errbii M."/>
        </authorList>
    </citation>
    <scope>NUCLEOTIDE SEQUENCE [LARGE SCALE GENOMIC DNA]</scope>
    <source>
        <strain evidence="2">Alpha-2009</strain>
        <tissue evidence="2">Whole body</tissue>
    </source>
</reference>
<keyword evidence="3" id="KW-1185">Reference proteome</keyword>
<gene>
    <name evidence="2" type="ORF">PUN28_002972</name>
</gene>